<sequence>MILDMKARNPAFTVSLGLLACSYIPTANAALSWAVCTKDQDGKQVCRDRISKGARITMAIACLLVLVLLATLSVCIIRHRRAAASAESEYNVEASQVNGPPTIIATSYDPNSRRASPVYSAKADGYLSAQPEMAGPMFPAAVHQFNGNNQTAPVSQVAFGDQPYPFNGYSPGMGPSAPKTAFVNGSFPRPALAGDRLKDRIKERPASVSSLTPTLPEYRR</sequence>
<name>A0A409VFL6_9AGAR</name>
<proteinExistence type="predicted"/>
<reference evidence="3 4" key="1">
    <citation type="journal article" date="2018" name="Evol. Lett.">
        <title>Horizontal gene cluster transfer increased hallucinogenic mushroom diversity.</title>
        <authorList>
            <person name="Reynolds H.T."/>
            <person name="Vijayakumar V."/>
            <person name="Gluck-Thaler E."/>
            <person name="Korotkin H.B."/>
            <person name="Matheny P.B."/>
            <person name="Slot J.C."/>
        </authorList>
    </citation>
    <scope>NUCLEOTIDE SEQUENCE [LARGE SCALE GENOMIC DNA]</scope>
    <source>
        <strain evidence="3 4">SRW20</strain>
    </source>
</reference>
<dbReference type="AlphaFoldDB" id="A0A409VFL6"/>
<dbReference type="EMBL" id="NHYE01005658">
    <property type="protein sequence ID" value="PPQ65047.1"/>
    <property type="molecule type" value="Genomic_DNA"/>
</dbReference>
<gene>
    <name evidence="3" type="ORF">CVT26_015743</name>
</gene>
<evidence type="ECO:0000313" key="3">
    <source>
        <dbReference type="EMBL" id="PPQ65047.1"/>
    </source>
</evidence>
<organism evidence="3 4">
    <name type="scientific">Gymnopilus dilepis</name>
    <dbReference type="NCBI Taxonomy" id="231916"/>
    <lineage>
        <taxon>Eukaryota</taxon>
        <taxon>Fungi</taxon>
        <taxon>Dikarya</taxon>
        <taxon>Basidiomycota</taxon>
        <taxon>Agaricomycotina</taxon>
        <taxon>Agaricomycetes</taxon>
        <taxon>Agaricomycetidae</taxon>
        <taxon>Agaricales</taxon>
        <taxon>Agaricineae</taxon>
        <taxon>Hymenogastraceae</taxon>
        <taxon>Gymnopilus</taxon>
    </lineage>
</organism>
<feature type="transmembrane region" description="Helical" evidence="2">
    <location>
        <begin position="53"/>
        <end position="77"/>
    </location>
</feature>
<feature type="region of interest" description="Disordered" evidence="1">
    <location>
        <begin position="194"/>
        <end position="220"/>
    </location>
</feature>
<evidence type="ECO:0000313" key="4">
    <source>
        <dbReference type="Proteomes" id="UP000284706"/>
    </source>
</evidence>
<keyword evidence="2" id="KW-0812">Transmembrane</keyword>
<dbReference type="OrthoDB" id="3064298at2759"/>
<evidence type="ECO:0000256" key="2">
    <source>
        <dbReference type="SAM" id="Phobius"/>
    </source>
</evidence>
<comment type="caution">
    <text evidence="3">The sequence shown here is derived from an EMBL/GenBank/DDBJ whole genome shotgun (WGS) entry which is preliminary data.</text>
</comment>
<accession>A0A409VFL6</accession>
<keyword evidence="2" id="KW-0472">Membrane</keyword>
<dbReference type="InParanoid" id="A0A409VFL6"/>
<feature type="compositionally biased region" description="Basic and acidic residues" evidence="1">
    <location>
        <begin position="195"/>
        <end position="205"/>
    </location>
</feature>
<protein>
    <recommendedName>
        <fullName evidence="5">Transmembrane protein</fullName>
    </recommendedName>
</protein>
<dbReference type="PROSITE" id="PS51257">
    <property type="entry name" value="PROKAR_LIPOPROTEIN"/>
    <property type="match status" value="1"/>
</dbReference>
<keyword evidence="2" id="KW-1133">Transmembrane helix</keyword>
<dbReference type="Proteomes" id="UP000284706">
    <property type="component" value="Unassembled WGS sequence"/>
</dbReference>
<keyword evidence="4" id="KW-1185">Reference proteome</keyword>
<evidence type="ECO:0008006" key="5">
    <source>
        <dbReference type="Google" id="ProtNLM"/>
    </source>
</evidence>
<evidence type="ECO:0000256" key="1">
    <source>
        <dbReference type="SAM" id="MobiDB-lite"/>
    </source>
</evidence>